<dbReference type="RefSeq" id="WP_105221115.1">
    <property type="nucleotide sequence ID" value="NZ_CAWNSU010000082.1"/>
</dbReference>
<comment type="similarity">
    <text evidence="1">Belongs to the bacterial solute-binding protein 5 family.</text>
</comment>
<reference evidence="5 6" key="1">
    <citation type="journal article" date="2019" name="Front. Microbiol.">
        <title>Genomic Features for Desiccation Tolerance and Sugar Biosynthesis in the Extremophile Gloeocapsopsis sp. UTEX B3054.</title>
        <authorList>
            <person name="Urrejola C."/>
            <person name="Alcorta J."/>
            <person name="Salas L."/>
            <person name="Vasquez M."/>
            <person name="Polz M.F."/>
            <person name="Vicuna R."/>
            <person name="Diez B."/>
        </authorList>
    </citation>
    <scope>NUCLEOTIDE SEQUENCE [LARGE SCALE GENOMIC DNA]</scope>
    <source>
        <strain evidence="5 6">1H9</strain>
    </source>
</reference>
<dbReference type="GO" id="GO:0043190">
    <property type="term" value="C:ATP-binding cassette (ABC) transporter complex"/>
    <property type="evidence" value="ECO:0007669"/>
    <property type="project" value="InterPro"/>
</dbReference>
<dbReference type="PANTHER" id="PTHR30290:SF9">
    <property type="entry name" value="OLIGOPEPTIDE-BINDING PROTEIN APPA"/>
    <property type="match status" value="1"/>
</dbReference>
<dbReference type="Gene3D" id="3.40.190.10">
    <property type="entry name" value="Periplasmic binding protein-like II"/>
    <property type="match status" value="1"/>
</dbReference>
<organism evidence="5 6">
    <name type="scientific">Gloeocapsopsis dulcis AAB1 = 1H9</name>
    <dbReference type="NCBI Taxonomy" id="1433147"/>
    <lineage>
        <taxon>Bacteria</taxon>
        <taxon>Bacillati</taxon>
        <taxon>Cyanobacteriota</taxon>
        <taxon>Cyanophyceae</taxon>
        <taxon>Oscillatoriophycideae</taxon>
        <taxon>Chroococcales</taxon>
        <taxon>Chroococcaceae</taxon>
        <taxon>Gloeocapsopsis</taxon>
        <taxon>Gloeocapsopsis dulcis</taxon>
    </lineage>
</organism>
<keyword evidence="6" id="KW-1185">Reference proteome</keyword>
<dbReference type="GO" id="GO:0015833">
    <property type="term" value="P:peptide transport"/>
    <property type="evidence" value="ECO:0007669"/>
    <property type="project" value="TreeGrafter"/>
</dbReference>
<name>A0A6N8FUH8_9CHRO</name>
<proteinExistence type="inferred from homology"/>
<dbReference type="Gene3D" id="3.10.105.10">
    <property type="entry name" value="Dipeptide-binding Protein, Domain 3"/>
    <property type="match status" value="1"/>
</dbReference>
<keyword evidence="3" id="KW-0732">Signal</keyword>
<comment type="caution">
    <text evidence="5">The sequence shown here is derived from an EMBL/GenBank/DDBJ whole genome shotgun (WGS) entry which is preliminary data.</text>
</comment>
<evidence type="ECO:0000256" key="2">
    <source>
        <dbReference type="ARBA" id="ARBA00022448"/>
    </source>
</evidence>
<dbReference type="AlphaFoldDB" id="A0A6N8FUH8"/>
<dbReference type="SUPFAM" id="SSF53850">
    <property type="entry name" value="Periplasmic binding protein-like II"/>
    <property type="match status" value="1"/>
</dbReference>
<dbReference type="InterPro" id="IPR000914">
    <property type="entry name" value="SBP_5_dom"/>
</dbReference>
<dbReference type="GO" id="GO:1904680">
    <property type="term" value="F:peptide transmembrane transporter activity"/>
    <property type="evidence" value="ECO:0007669"/>
    <property type="project" value="TreeGrafter"/>
</dbReference>
<dbReference type="Pfam" id="PF00496">
    <property type="entry name" value="SBP_bac_5"/>
    <property type="match status" value="1"/>
</dbReference>
<dbReference type="Proteomes" id="UP000441797">
    <property type="component" value="Unassembled WGS sequence"/>
</dbReference>
<feature type="domain" description="Solute-binding protein family 5" evidence="4">
    <location>
        <begin position="82"/>
        <end position="489"/>
    </location>
</feature>
<evidence type="ECO:0000313" key="5">
    <source>
        <dbReference type="EMBL" id="MUL35596.1"/>
    </source>
</evidence>
<evidence type="ECO:0000313" key="6">
    <source>
        <dbReference type="Proteomes" id="UP000441797"/>
    </source>
</evidence>
<dbReference type="PANTHER" id="PTHR30290">
    <property type="entry name" value="PERIPLASMIC BINDING COMPONENT OF ABC TRANSPORTER"/>
    <property type="match status" value="1"/>
</dbReference>
<sequence length="591" mass="66449">MNATILSILRRWIAIGLSFVLAIALAGCNPQNYRTEAAQVSQVVTAITADPKTFNLVLSKESPNVFGPIYEGMLTENGVTGELSPGLAERWEEDGQRIIFTLREGLKWSDGQPLTTDDVLFTFNELYFSTEIPTSYRDILQIGESKALPQLRKIDDRRIEVTSPEPFAPLLRTVGGVSILPKHALQQAANTKDRNGNLIFLSTWGTDTDPAKIVSNGPYKLESYVPSERVTFRRNPYHWRQDAQGNPQPYIERMIWQIVESPDTSLIQFRSKGLDVLEVAARNFSLLKREETRGAFNIYNGGPDTGSIYIAFNQNKGRRDGKPLIDPVKSRWFNTVEFRQAISHAINRPAMLNIALRGIGELQHSTIWVKSPFYLSPEQGLKVYDYNLDKARELLQKAGFKYNNQGQLLDADGNRVRFTLLGSAGSRTGEIVGSQMKLDLSKIGIQMDFQLIDFSVLGNKIFNTFDWEAIFGATSGGGLDPNGSANFWSPDGEFHPWNQKPTAGQTPLEGREVPAWEAEIGRLYIEGAQELDEEKRKEYYFEAQRIAAEHLPLIHLFTPTSLTAVRDRIQGVQYSAYGGALWNIYELRTVD</sequence>
<gene>
    <name evidence="5" type="ORF">BWI75_04335</name>
</gene>
<dbReference type="EMBL" id="NAPY01000004">
    <property type="protein sequence ID" value="MUL35596.1"/>
    <property type="molecule type" value="Genomic_DNA"/>
</dbReference>
<evidence type="ECO:0000256" key="1">
    <source>
        <dbReference type="ARBA" id="ARBA00005695"/>
    </source>
</evidence>
<keyword evidence="2" id="KW-0813">Transport</keyword>
<dbReference type="GO" id="GO:0042597">
    <property type="term" value="C:periplasmic space"/>
    <property type="evidence" value="ECO:0007669"/>
    <property type="project" value="UniProtKB-ARBA"/>
</dbReference>
<dbReference type="CDD" id="cd08500">
    <property type="entry name" value="PBP2_NikA_DppA_OppA_like_4"/>
    <property type="match status" value="1"/>
</dbReference>
<dbReference type="PIRSF" id="PIRSF002741">
    <property type="entry name" value="MppA"/>
    <property type="match status" value="1"/>
</dbReference>
<evidence type="ECO:0000259" key="4">
    <source>
        <dbReference type="Pfam" id="PF00496"/>
    </source>
</evidence>
<protein>
    <submittedName>
        <fullName evidence="5">Peptide ABC transporter substrate-binding protein</fullName>
    </submittedName>
</protein>
<accession>A0A6N8FUH8</accession>
<dbReference type="InterPro" id="IPR039424">
    <property type="entry name" value="SBP_5"/>
</dbReference>
<evidence type="ECO:0000256" key="3">
    <source>
        <dbReference type="ARBA" id="ARBA00022729"/>
    </source>
</evidence>
<dbReference type="OrthoDB" id="9796817at2"/>
<dbReference type="InterPro" id="IPR030678">
    <property type="entry name" value="Peptide/Ni-bd"/>
</dbReference>